<reference evidence="1 2" key="1">
    <citation type="submission" date="2016-10" db="EMBL/GenBank/DDBJ databases">
        <authorList>
            <person name="de Groot N.N."/>
        </authorList>
    </citation>
    <scope>NUCLEOTIDE SEQUENCE [LARGE SCALE GENOMIC DNA]</scope>
    <source>
        <strain evidence="1 2">DSM 18610</strain>
    </source>
</reference>
<keyword evidence="2" id="KW-1185">Reference proteome</keyword>
<evidence type="ECO:0000313" key="1">
    <source>
        <dbReference type="EMBL" id="SER80967.1"/>
    </source>
</evidence>
<sequence length="193" mass="22288">MQEKETETFYAKSVADWRKWLQDNHLSKQSVWLVCYNKSSDKKSITWAESVETALCFGWIDSKKIKIDEQTSHQFFSRRKATGTWSKINKDKVVQLIERGLMTDAGLKSIEVAKQNGSWTILDEVEQLIIPDDLKEGFKNQPAAGDFFETLSKSSKKAMLQWLVLAKRPETRQKRIKEIVELAAQGLKPKHIQ</sequence>
<dbReference type="RefSeq" id="WP_090885413.1">
    <property type="nucleotide sequence ID" value="NZ_FOGG01000017.1"/>
</dbReference>
<dbReference type="EMBL" id="FOGG01000017">
    <property type="protein sequence ID" value="SER80967.1"/>
    <property type="molecule type" value="Genomic_DNA"/>
</dbReference>
<proteinExistence type="predicted"/>
<name>A0A1H9S7K2_9SPHI</name>
<organism evidence="1 2">
    <name type="scientific">Pedobacter rhizosphaerae</name>
    <dbReference type="NCBI Taxonomy" id="390241"/>
    <lineage>
        <taxon>Bacteria</taxon>
        <taxon>Pseudomonadati</taxon>
        <taxon>Bacteroidota</taxon>
        <taxon>Sphingobacteriia</taxon>
        <taxon>Sphingobacteriales</taxon>
        <taxon>Sphingobacteriaceae</taxon>
        <taxon>Pedobacter</taxon>
    </lineage>
</organism>
<dbReference type="Pfam" id="PF13376">
    <property type="entry name" value="OmdA"/>
    <property type="match status" value="1"/>
</dbReference>
<protein>
    <submittedName>
        <fullName evidence="1">Uncharacterized conserved protein YdeI, YjbR/CyaY-like superfamily, DUF1801 family</fullName>
    </submittedName>
</protein>
<evidence type="ECO:0000313" key="2">
    <source>
        <dbReference type="Proteomes" id="UP000199572"/>
    </source>
</evidence>
<dbReference type="Proteomes" id="UP000199572">
    <property type="component" value="Unassembled WGS sequence"/>
</dbReference>
<gene>
    <name evidence="1" type="ORF">SAMN04488023_1176</name>
</gene>
<dbReference type="AlphaFoldDB" id="A0A1H9S7K2"/>
<accession>A0A1H9S7K2</accession>
<dbReference type="OrthoDB" id="9796999at2"/>